<proteinExistence type="predicted"/>
<comment type="caution">
    <text evidence="2">The sequence shown here is derived from an EMBL/GenBank/DDBJ whole genome shotgun (WGS) entry which is preliminary data.</text>
</comment>
<evidence type="ECO:0000313" key="3">
    <source>
        <dbReference type="Proteomes" id="UP001626550"/>
    </source>
</evidence>
<name>A0ABD2QNM1_9PLAT</name>
<protein>
    <submittedName>
        <fullName evidence="2">Endocytosis and vacuole integrity protein</fullName>
    </submittedName>
</protein>
<accession>A0ABD2QNM1</accession>
<dbReference type="Proteomes" id="UP001626550">
    <property type="component" value="Unassembled WGS sequence"/>
</dbReference>
<dbReference type="EMBL" id="JBJKFK010000059">
    <property type="protein sequence ID" value="KAL3320336.1"/>
    <property type="molecule type" value="Genomic_DNA"/>
</dbReference>
<gene>
    <name evidence="2" type="primary">MON2_2</name>
    <name evidence="2" type="ORF">Ciccas_000976</name>
</gene>
<sequence length="368" mass="40929">MYCECADRPDVIAQSIFTRIIKCLRRPLSLKYGCPYQSTWILASRNFIQALSVGVPVHKKISKKEKELWDEIADTFQDFLFSKQPLPAQMTTETFSNNQALDCQMVYLLRDLFLNDASRLPDAFLGRLIGLLSIGATQGSGIEDIVNEAKKNSSEACHNGLASILMTRELSVNSAFGIDVPHNQLRSYKHRDTLAKVCFETVLAYALGGLYAGCKAGDNSLMGIFQKSNIGSGLGLPEPSVSVSRMAVRSIMSRCLVIVKEFNETSRQNIKVPMSRPTVTELQFVFRATLSVLVAVESLSTNSNPVDEELYQIMSHLYTQFVDCLLVASDSPFLLQSLHTVLRQYASFISPILGKNTEKVEDNDCEDP</sequence>
<dbReference type="Pfam" id="PF16206">
    <property type="entry name" value="Mon2_C"/>
    <property type="match status" value="2"/>
</dbReference>
<evidence type="ECO:0000259" key="1">
    <source>
        <dbReference type="Pfam" id="PF16206"/>
    </source>
</evidence>
<feature type="domain" description="Mon2 C-terminal" evidence="1">
    <location>
        <begin position="187"/>
        <end position="350"/>
    </location>
</feature>
<dbReference type="InterPro" id="IPR032817">
    <property type="entry name" value="Mon2_C"/>
</dbReference>
<feature type="domain" description="Mon2 C-terminal" evidence="1">
    <location>
        <begin position="2"/>
        <end position="141"/>
    </location>
</feature>
<reference evidence="2 3" key="1">
    <citation type="submission" date="2024-11" db="EMBL/GenBank/DDBJ databases">
        <title>Adaptive evolution of stress response genes in parasites aligns with host niche diversity.</title>
        <authorList>
            <person name="Hahn C."/>
            <person name="Resl P."/>
        </authorList>
    </citation>
    <scope>NUCLEOTIDE SEQUENCE [LARGE SCALE GENOMIC DNA]</scope>
    <source>
        <strain evidence="2">EGGRZ-B1_66</strain>
        <tissue evidence="2">Body</tissue>
    </source>
</reference>
<organism evidence="2 3">
    <name type="scientific">Cichlidogyrus casuarinus</name>
    <dbReference type="NCBI Taxonomy" id="1844966"/>
    <lineage>
        <taxon>Eukaryota</taxon>
        <taxon>Metazoa</taxon>
        <taxon>Spiralia</taxon>
        <taxon>Lophotrochozoa</taxon>
        <taxon>Platyhelminthes</taxon>
        <taxon>Monogenea</taxon>
        <taxon>Monopisthocotylea</taxon>
        <taxon>Dactylogyridea</taxon>
        <taxon>Ancyrocephalidae</taxon>
        <taxon>Cichlidogyrus</taxon>
    </lineage>
</organism>
<dbReference type="AlphaFoldDB" id="A0ABD2QNM1"/>
<evidence type="ECO:0000313" key="2">
    <source>
        <dbReference type="EMBL" id="KAL3320336.1"/>
    </source>
</evidence>
<keyword evidence="3" id="KW-1185">Reference proteome</keyword>